<dbReference type="SUPFAM" id="SSF52047">
    <property type="entry name" value="RNI-like"/>
    <property type="match status" value="1"/>
</dbReference>
<evidence type="ECO:0000313" key="2">
    <source>
        <dbReference type="Proteomes" id="UP001162131"/>
    </source>
</evidence>
<dbReference type="Pfam" id="PF13516">
    <property type="entry name" value="LRR_6"/>
    <property type="match status" value="2"/>
</dbReference>
<dbReference type="Gene3D" id="3.80.10.10">
    <property type="entry name" value="Ribonuclease Inhibitor"/>
    <property type="match status" value="3"/>
</dbReference>
<name>A0AAU9JI51_9CILI</name>
<dbReference type="InterPro" id="IPR052394">
    <property type="entry name" value="LRR-containing"/>
</dbReference>
<evidence type="ECO:0000313" key="1">
    <source>
        <dbReference type="EMBL" id="CAG9324752.1"/>
    </source>
</evidence>
<dbReference type="EMBL" id="CAJZBQ010000036">
    <property type="protein sequence ID" value="CAG9324752.1"/>
    <property type="molecule type" value="Genomic_DNA"/>
</dbReference>
<dbReference type="PANTHER" id="PTHR24114">
    <property type="entry name" value="LEUCINE RICH REPEAT FAMILY PROTEIN"/>
    <property type="match status" value="1"/>
</dbReference>
<organism evidence="1 2">
    <name type="scientific">Blepharisma stoltei</name>
    <dbReference type="NCBI Taxonomy" id="1481888"/>
    <lineage>
        <taxon>Eukaryota</taxon>
        <taxon>Sar</taxon>
        <taxon>Alveolata</taxon>
        <taxon>Ciliophora</taxon>
        <taxon>Postciliodesmatophora</taxon>
        <taxon>Heterotrichea</taxon>
        <taxon>Heterotrichida</taxon>
        <taxon>Blepharismidae</taxon>
        <taxon>Blepharisma</taxon>
    </lineage>
</organism>
<dbReference type="PANTHER" id="PTHR24114:SF2">
    <property type="entry name" value="F-BOX DOMAIN-CONTAINING PROTEIN-RELATED"/>
    <property type="match status" value="1"/>
</dbReference>
<dbReference type="Proteomes" id="UP001162131">
    <property type="component" value="Unassembled WGS sequence"/>
</dbReference>
<comment type="caution">
    <text evidence="1">The sequence shown here is derived from an EMBL/GenBank/DDBJ whole genome shotgun (WGS) entry which is preliminary data.</text>
</comment>
<protein>
    <submittedName>
        <fullName evidence="1">Uncharacterized protein</fullName>
    </submittedName>
</protein>
<reference evidence="1" key="1">
    <citation type="submission" date="2021-09" db="EMBL/GenBank/DDBJ databases">
        <authorList>
            <consortium name="AG Swart"/>
            <person name="Singh M."/>
            <person name="Singh A."/>
            <person name="Seah K."/>
            <person name="Emmerich C."/>
        </authorList>
    </citation>
    <scope>NUCLEOTIDE SEQUENCE</scope>
    <source>
        <strain evidence="1">ATCC30299</strain>
    </source>
</reference>
<keyword evidence="2" id="KW-1185">Reference proteome</keyword>
<dbReference type="InterPro" id="IPR001611">
    <property type="entry name" value="Leu-rich_rpt"/>
</dbReference>
<dbReference type="InterPro" id="IPR032675">
    <property type="entry name" value="LRR_dom_sf"/>
</dbReference>
<proteinExistence type="predicted"/>
<dbReference type="SMART" id="SM00368">
    <property type="entry name" value="LRR_RI"/>
    <property type="match status" value="4"/>
</dbReference>
<sequence>MSSPNNSSSLNFGFFSVKHQKSLPLIINKSKSFRIKFSATPNSVQASPIFSSKTIKHRSITRENVHNMIEEPPERLLSKGSMEFYPGPLGAQARLEFFESYKNIRNQSERTQFENLEENPNLAYLEKIDKGRLSPNPFGIIRRKGPEAAIDINHYSMGDHYARAFSRGLNHYRDLERLDLGSNRLTESGSVKILKNLQDKNVKKLSLADNAIGIKSIAKIIELTSRQNSKLKHINLEKTKLGDHAAIELCKHLTENKTVTKLNLACNNLSSKSASAIKEMIRYNTCIKCLDFHWNSLRWTGALEIFEGLYQNDCIKQLDLSWNAMGRYENLDVAQAISKALRINTVLRHLDLSHNNFKEEECKTIGEGLSENHDLLGIHMLGNDCYIDSKGFIIPTAYSGKLEQGHFFHRILESKKNKPPQKGITMNCWVCEKWVEMAFIWVPGRSGEAKTEPIFLHLECDNYEPQLMDKLPNNSYQLSRAVPPGLIRFFYSDLNGPMKSDDFKIKYLDQPFKSKLHYGEGYTEAVNIHAVNIRTVSGEVYGVNDSFNVKPRTLGRVYQPPVEELERIPWNIPISLFKDYKFDSEEILNECFEFDWRYSRLANFVKNPADQEAVKDILKKCYIYIKETYRNLSAYGGSELFSIGTNVLTDFLNQCQLIDNFYGASDMGVNWNSAIVPKEKGQIYNPGSALVRYEFMEILVRIANDRFLRNKICTNIADSVQKIFKDNFLRNMTQMDTNIWRDQKYLCEEVDLVLKAHKPILDAIYKKYSGKKTLPGQRVFMCLDEFRSLCTEGGLVNDNFASREIDLCFNLAMMTQVDELYKKRHIEMSFVEFLEALCRAFDMSSIVNVELIELEEEKHLFDSNNQNLPLHTKVEAGIQSLIRLCPDAVRSSFVYPTEETYKKMMYRPKSKADN</sequence>
<dbReference type="AlphaFoldDB" id="A0AAU9JI51"/>
<accession>A0AAU9JI51</accession>
<gene>
    <name evidence="1" type="ORF">BSTOLATCC_MIC36532</name>
</gene>